<proteinExistence type="predicted"/>
<reference evidence="1 2" key="1">
    <citation type="journal article" date="2018" name="Sci. Rep.">
        <title>Comparative genomics provides insights into the lifestyle and reveals functional heterogeneity of dark septate endophytic fungi.</title>
        <authorList>
            <person name="Knapp D.G."/>
            <person name="Nemeth J.B."/>
            <person name="Barry K."/>
            <person name="Hainaut M."/>
            <person name="Henrissat B."/>
            <person name="Johnson J."/>
            <person name="Kuo A."/>
            <person name="Lim J.H.P."/>
            <person name="Lipzen A."/>
            <person name="Nolan M."/>
            <person name="Ohm R.A."/>
            <person name="Tamas L."/>
            <person name="Grigoriev I.V."/>
            <person name="Spatafora J.W."/>
            <person name="Nagy L.G."/>
            <person name="Kovacs G.M."/>
        </authorList>
    </citation>
    <scope>NUCLEOTIDE SEQUENCE [LARGE SCALE GENOMIC DNA]</scope>
    <source>
        <strain evidence="1 2">DSE2036</strain>
    </source>
</reference>
<keyword evidence="2" id="KW-1185">Reference proteome</keyword>
<evidence type="ECO:0000313" key="1">
    <source>
        <dbReference type="EMBL" id="PVH97677.1"/>
    </source>
</evidence>
<protein>
    <submittedName>
        <fullName evidence="1">Uncharacterized protein</fullName>
    </submittedName>
</protein>
<gene>
    <name evidence="1" type="ORF">DM02DRAFT_73667</name>
</gene>
<accession>A0A2V1DHM3</accession>
<evidence type="ECO:0000313" key="2">
    <source>
        <dbReference type="Proteomes" id="UP000244855"/>
    </source>
</evidence>
<dbReference type="Proteomes" id="UP000244855">
    <property type="component" value="Unassembled WGS sequence"/>
</dbReference>
<sequence>MRRKNVVGPIHCRLFSHLSPAYLLVRYRRLPTTYHPYYIHKKYIPLAGITITRNVTARTSPPSRTILSCPVLSCLVPLPPRLRLSRPLHSPPTSAIIAPPPHPLLSQTPLPISSHHFLFLPCATSTAGFASGID</sequence>
<organism evidence="1 2">
    <name type="scientific">Periconia macrospinosa</name>
    <dbReference type="NCBI Taxonomy" id="97972"/>
    <lineage>
        <taxon>Eukaryota</taxon>
        <taxon>Fungi</taxon>
        <taxon>Dikarya</taxon>
        <taxon>Ascomycota</taxon>
        <taxon>Pezizomycotina</taxon>
        <taxon>Dothideomycetes</taxon>
        <taxon>Pleosporomycetidae</taxon>
        <taxon>Pleosporales</taxon>
        <taxon>Massarineae</taxon>
        <taxon>Periconiaceae</taxon>
        <taxon>Periconia</taxon>
    </lineage>
</organism>
<name>A0A2V1DHM3_9PLEO</name>
<dbReference type="AlphaFoldDB" id="A0A2V1DHM3"/>
<dbReference type="EMBL" id="KZ805430">
    <property type="protein sequence ID" value="PVH97677.1"/>
    <property type="molecule type" value="Genomic_DNA"/>
</dbReference>